<feature type="compositionally biased region" description="Acidic residues" evidence="11">
    <location>
        <begin position="41"/>
        <end position="51"/>
    </location>
</feature>
<dbReference type="NCBIfam" id="TIGR00195">
    <property type="entry name" value="exoDNase_III"/>
    <property type="match status" value="1"/>
</dbReference>
<feature type="binding site" evidence="8">
    <location>
        <position position="74"/>
    </location>
    <ligand>
        <name>Mg(2+)</name>
        <dbReference type="ChEBI" id="CHEBI:18420"/>
        <label>1</label>
    </ligand>
</feature>
<dbReference type="PANTHER" id="PTHR22748">
    <property type="entry name" value="AP ENDONUCLEASE"/>
    <property type="match status" value="1"/>
</dbReference>
<feature type="active site" description="Proton acceptor" evidence="7">
    <location>
        <position position="301"/>
    </location>
</feature>
<keyword evidence="10" id="KW-0234">DNA repair</keyword>
<evidence type="ECO:0000256" key="4">
    <source>
        <dbReference type="ARBA" id="ARBA00022723"/>
    </source>
</evidence>
<dbReference type="GO" id="GO:0008311">
    <property type="term" value="F:double-stranded DNA 3'-5' DNA exonuclease activity"/>
    <property type="evidence" value="ECO:0007669"/>
    <property type="project" value="UniProtKB-EC"/>
</dbReference>
<feature type="active site" description="Proton donor/acceptor" evidence="7">
    <location>
        <position position="203"/>
    </location>
</feature>
<dbReference type="FunFam" id="3.60.10.10:FF:000226">
    <property type="entry name" value="DNA-(apurinic or apyrimidinic site) lyase"/>
    <property type="match status" value="1"/>
</dbReference>
<evidence type="ECO:0000256" key="5">
    <source>
        <dbReference type="ARBA" id="ARBA00022801"/>
    </source>
</evidence>
<dbReference type="GO" id="GO:0008081">
    <property type="term" value="F:phosphoric diester hydrolase activity"/>
    <property type="evidence" value="ECO:0007669"/>
    <property type="project" value="TreeGrafter"/>
</dbReference>
<evidence type="ECO:0000256" key="7">
    <source>
        <dbReference type="PIRSR" id="PIRSR604808-1"/>
    </source>
</evidence>
<keyword evidence="13" id="KW-0456">Lyase</keyword>
<feature type="active site" evidence="7">
    <location>
        <position position="164"/>
    </location>
</feature>
<dbReference type="AlphaFoldDB" id="A0A2B4SHC9"/>
<evidence type="ECO:0000256" key="2">
    <source>
        <dbReference type="ARBA" id="ARBA00001936"/>
    </source>
</evidence>
<evidence type="ECO:0000313" key="14">
    <source>
        <dbReference type="Proteomes" id="UP000225706"/>
    </source>
</evidence>
<evidence type="ECO:0000256" key="10">
    <source>
        <dbReference type="RuleBase" id="RU362131"/>
    </source>
</evidence>
<dbReference type="NCBIfam" id="TIGR00633">
    <property type="entry name" value="xth"/>
    <property type="match status" value="1"/>
</dbReference>
<feature type="binding site" evidence="8">
    <location>
        <position position="203"/>
    </location>
    <ligand>
        <name>Mg(2+)</name>
        <dbReference type="ChEBI" id="CHEBI:18420"/>
        <label>1</label>
    </ligand>
</feature>
<dbReference type="PROSITE" id="PS51435">
    <property type="entry name" value="AP_NUCLEASE_F1_4"/>
    <property type="match status" value="1"/>
</dbReference>
<organism evidence="13 14">
    <name type="scientific">Stylophora pistillata</name>
    <name type="common">Smooth cauliflower coral</name>
    <dbReference type="NCBI Taxonomy" id="50429"/>
    <lineage>
        <taxon>Eukaryota</taxon>
        <taxon>Metazoa</taxon>
        <taxon>Cnidaria</taxon>
        <taxon>Anthozoa</taxon>
        <taxon>Hexacorallia</taxon>
        <taxon>Scleractinia</taxon>
        <taxon>Astrocoeniina</taxon>
        <taxon>Pocilloporidae</taxon>
        <taxon>Stylophora</taxon>
    </lineage>
</organism>
<keyword evidence="6 8" id="KW-0460">Magnesium</keyword>
<feature type="compositionally biased region" description="Basic and acidic residues" evidence="11">
    <location>
        <begin position="1"/>
        <end position="13"/>
    </location>
</feature>
<feature type="site" description="Important for catalytic activity" evidence="9">
    <location>
        <position position="275"/>
    </location>
</feature>
<feature type="region of interest" description="Disordered" evidence="11">
    <location>
        <begin position="1"/>
        <end position="51"/>
    </location>
</feature>
<dbReference type="GO" id="GO:0046872">
    <property type="term" value="F:metal ion binding"/>
    <property type="evidence" value="ECO:0007669"/>
    <property type="project" value="UniProtKB-KW"/>
</dbReference>
<dbReference type="PROSITE" id="PS00728">
    <property type="entry name" value="AP_NUCLEASE_F1_3"/>
    <property type="match status" value="1"/>
</dbReference>
<dbReference type="InterPro" id="IPR020848">
    <property type="entry name" value="AP_endonuclease_F1_CS"/>
</dbReference>
<evidence type="ECO:0000259" key="12">
    <source>
        <dbReference type="Pfam" id="PF03372"/>
    </source>
</evidence>
<dbReference type="InterPro" id="IPR020847">
    <property type="entry name" value="AP_endonuclease_F1_BS"/>
</dbReference>
<name>A0A2B4SHC9_STYPI</name>
<dbReference type="GO" id="GO:0006284">
    <property type="term" value="P:base-excision repair"/>
    <property type="evidence" value="ECO:0007669"/>
    <property type="project" value="TreeGrafter"/>
</dbReference>
<dbReference type="Proteomes" id="UP000225706">
    <property type="component" value="Unassembled WGS sequence"/>
</dbReference>
<comment type="cofactor">
    <cofactor evidence="8 10">
        <name>Mg(2+)</name>
        <dbReference type="ChEBI" id="CHEBI:18420"/>
    </cofactor>
    <cofactor evidence="8 10">
        <name>Mn(2+)</name>
        <dbReference type="ChEBI" id="CHEBI:29035"/>
    </cofactor>
    <text evidence="8 10">Probably binds two magnesium or manganese ions per subunit.</text>
</comment>
<dbReference type="PROSITE" id="PS00726">
    <property type="entry name" value="AP_NUCLEASE_F1_1"/>
    <property type="match status" value="1"/>
</dbReference>
<evidence type="ECO:0000256" key="8">
    <source>
        <dbReference type="PIRSR" id="PIRSR604808-2"/>
    </source>
</evidence>
<keyword evidence="14" id="KW-1185">Reference proteome</keyword>
<protein>
    <recommendedName>
        <fullName evidence="10">DNA repair nuclease/redox regulator APEX1</fullName>
        <shortName evidence="10">APEN</shortName>
        <shortName evidence="10">REF-1</shortName>
        <ecNumber evidence="10">3.1.11.2</ecNumber>
        <ecNumber evidence="10">3.1.21.-</ecNumber>
    </recommendedName>
    <alternativeName>
        <fullName evidence="10">APEX nuclease</fullName>
    </alternativeName>
    <alternativeName>
        <fullName evidence="10">Apurinic-apyrimidinic endonuclease 1</fullName>
    </alternativeName>
    <alternativeName>
        <fullName evidence="10">Redox factor-1</fullName>
    </alternativeName>
    <component>
        <recommendedName>
            <fullName evidence="10">DNA repair nuclease/redox regulator APEX1, mitochondrial</fullName>
        </recommendedName>
    </component>
</protein>
<dbReference type="Pfam" id="PF03372">
    <property type="entry name" value="Exo_endo_phos"/>
    <property type="match status" value="1"/>
</dbReference>
<dbReference type="GO" id="GO:0016829">
    <property type="term" value="F:lyase activity"/>
    <property type="evidence" value="ECO:0007669"/>
    <property type="project" value="UniProtKB-KW"/>
</dbReference>
<keyword evidence="10" id="KW-0227">DNA damage</keyword>
<comment type="catalytic activity">
    <reaction evidence="1">
        <text>Exonucleolytic cleavage in the 3'- to 5'-direction to yield nucleoside 5'-phosphates.</text>
        <dbReference type="EC" id="3.1.11.2"/>
    </reaction>
</comment>
<dbReference type="EMBL" id="LSMT01000077">
    <property type="protein sequence ID" value="PFX28786.1"/>
    <property type="molecule type" value="Genomic_DNA"/>
</dbReference>
<dbReference type="STRING" id="50429.A0A2B4SHC9"/>
<feature type="binding site" evidence="8">
    <location>
        <position position="301"/>
    </location>
    <ligand>
        <name>Mg(2+)</name>
        <dbReference type="ChEBI" id="CHEBI:18420"/>
        <label>1</label>
    </ligand>
</feature>
<feature type="binding site" evidence="8">
    <location>
        <position position="205"/>
    </location>
    <ligand>
        <name>Mg(2+)</name>
        <dbReference type="ChEBI" id="CHEBI:18420"/>
        <label>1</label>
    </ligand>
</feature>
<dbReference type="PROSITE" id="PS00727">
    <property type="entry name" value="AP_NUCLEASE_F1_2"/>
    <property type="match status" value="1"/>
</dbReference>
<comment type="caution">
    <text evidence="13">The sequence shown here is derived from an EMBL/GenBank/DDBJ whole genome shotgun (WGS) entry which is preliminary data.</text>
</comment>
<gene>
    <name evidence="13" type="primary">apex1</name>
    <name evidence="13" type="ORF">AWC38_SpisGene6523</name>
</gene>
<evidence type="ECO:0000313" key="13">
    <source>
        <dbReference type="EMBL" id="PFX28786.1"/>
    </source>
</evidence>
<dbReference type="Gene3D" id="3.60.10.10">
    <property type="entry name" value="Endonuclease/exonuclease/phosphatase"/>
    <property type="match status" value="1"/>
</dbReference>
<evidence type="ECO:0000256" key="1">
    <source>
        <dbReference type="ARBA" id="ARBA00000493"/>
    </source>
</evidence>
<comment type="similarity">
    <text evidence="3 10">Belongs to the DNA repair enzymes AP/ExoA family.</text>
</comment>
<feature type="binding site" evidence="8">
    <location>
        <position position="300"/>
    </location>
    <ligand>
        <name>Mg(2+)</name>
        <dbReference type="ChEBI" id="CHEBI:18420"/>
        <label>1</label>
    </ligand>
</feature>
<evidence type="ECO:0000256" key="11">
    <source>
        <dbReference type="SAM" id="MobiDB-lite"/>
    </source>
</evidence>
<dbReference type="EC" id="3.1.11.2" evidence="10"/>
<dbReference type="InterPro" id="IPR005135">
    <property type="entry name" value="Endo/exonuclease/phosphatase"/>
</dbReference>
<evidence type="ECO:0000256" key="6">
    <source>
        <dbReference type="ARBA" id="ARBA00022842"/>
    </source>
</evidence>
<dbReference type="InterPro" id="IPR004808">
    <property type="entry name" value="AP_endonuc_1"/>
</dbReference>
<reference evidence="14" key="1">
    <citation type="journal article" date="2017" name="bioRxiv">
        <title>Comparative analysis of the genomes of Stylophora pistillata and Acropora digitifera provides evidence for extensive differences between species of corals.</title>
        <authorList>
            <person name="Voolstra C.R."/>
            <person name="Li Y."/>
            <person name="Liew Y.J."/>
            <person name="Baumgarten S."/>
            <person name="Zoccola D."/>
            <person name="Flot J.-F."/>
            <person name="Tambutte S."/>
            <person name="Allemand D."/>
            <person name="Aranda M."/>
        </authorList>
    </citation>
    <scope>NUCLEOTIDE SEQUENCE [LARGE SCALE GENOMIC DNA]</scope>
</reference>
<sequence>MPPKKNKESEGSKGKGKRPAKKNTADDSEPKSKKAKNTSVESEESVEDEEEAGEIDYACTTTCKKWNFKISSWNVNGIRAWLKHGSTLAYMKKEDADVFCIQETKCPEKELPKARNTDRILLISRLCSKVKPLNVSYGIGIAAHDNEGRVITAEFEDFYLVTAYIPNSGRGLERLDYRQGWDKDFRQYLKELDNKKPVVLCGDLNVAHKEIDLANPKTNKKTAGFTKEERQDFTELLEEGFVDSFRHFYPNKTKQYSFWSYMRNSRAKNVGWRLDYFVVSERLVPKLSDSLIRMRVTGSDHCPVVLLLAL</sequence>
<feature type="binding site" evidence="8">
    <location>
        <position position="103"/>
    </location>
    <ligand>
        <name>Mg(2+)</name>
        <dbReference type="ChEBI" id="CHEBI:18420"/>
        <label>1</label>
    </ligand>
</feature>
<evidence type="ECO:0000256" key="3">
    <source>
        <dbReference type="ARBA" id="ARBA00007092"/>
    </source>
</evidence>
<keyword evidence="4 8" id="KW-0479">Metal-binding</keyword>
<comment type="cofactor">
    <cofactor evidence="2">
        <name>Mn(2+)</name>
        <dbReference type="ChEBI" id="CHEBI:29035"/>
    </cofactor>
</comment>
<feature type="domain" description="Endonuclease/exonuclease/phosphatase" evidence="12">
    <location>
        <begin position="72"/>
        <end position="301"/>
    </location>
</feature>
<dbReference type="GO" id="GO:0003906">
    <property type="term" value="F:DNA-(apurinic or apyrimidinic site) endonuclease activity"/>
    <property type="evidence" value="ECO:0007669"/>
    <property type="project" value="TreeGrafter"/>
</dbReference>
<accession>A0A2B4SHC9</accession>
<evidence type="ECO:0000256" key="9">
    <source>
        <dbReference type="PIRSR" id="PIRSR604808-3"/>
    </source>
</evidence>
<dbReference type="GO" id="GO:0003677">
    <property type="term" value="F:DNA binding"/>
    <property type="evidence" value="ECO:0007669"/>
    <property type="project" value="InterPro"/>
</dbReference>
<dbReference type="SUPFAM" id="SSF56219">
    <property type="entry name" value="DNase I-like"/>
    <property type="match status" value="1"/>
</dbReference>
<dbReference type="EC" id="3.1.21.-" evidence="10"/>
<feature type="site" description="Interaction with DNA substrate" evidence="9">
    <location>
        <position position="301"/>
    </location>
</feature>
<dbReference type="CDD" id="cd09087">
    <property type="entry name" value="Ape1-like_AP-endo"/>
    <property type="match status" value="1"/>
</dbReference>
<dbReference type="InterPro" id="IPR036691">
    <property type="entry name" value="Endo/exonu/phosph_ase_sf"/>
</dbReference>
<dbReference type="GO" id="GO:0005634">
    <property type="term" value="C:nucleus"/>
    <property type="evidence" value="ECO:0007669"/>
    <property type="project" value="TreeGrafter"/>
</dbReference>
<feature type="compositionally biased region" description="Basic and acidic residues" evidence="11">
    <location>
        <begin position="23"/>
        <end position="32"/>
    </location>
</feature>
<feature type="site" description="Transition state stabilizer" evidence="9">
    <location>
        <position position="205"/>
    </location>
</feature>
<keyword evidence="8" id="KW-0464">Manganese</keyword>
<dbReference type="OrthoDB" id="498125at2759"/>
<keyword evidence="5" id="KW-0378">Hydrolase</keyword>
<dbReference type="PANTHER" id="PTHR22748:SF6">
    <property type="entry name" value="DNA-(APURINIC OR APYRIMIDINIC SITE) ENDONUCLEASE"/>
    <property type="match status" value="1"/>
</dbReference>
<proteinExistence type="inferred from homology"/>